<dbReference type="EMBL" id="CACSIO010000001">
    <property type="protein sequence ID" value="CAA0081987.1"/>
    <property type="molecule type" value="Genomic_DNA"/>
</dbReference>
<sequence length="189" mass="21916">MKHQILVIFSHPAIRQSRFNRYLLANIESLEGITIADLYEEYPAFHIDVAAERQRLQDHDVLVFQHPLLWFNCPSLMKEWLDRVLPFNSNACAYPHELAGKHWLSVVSSSVPLNIQADNSQADTDHSMERILDPFERIAVHCQMRFMRPWITDNTSALSIMDIHRRAEQYKNLLISIRDSGFDRSTAGA</sequence>
<accession>A0A5S9MXD5</accession>
<protein>
    <submittedName>
        <fullName evidence="3">Glutathione-regulated potassium-efflux system ancillary protein KefF</fullName>
        <ecNumber evidence="3">1.6.5.2</ecNumber>
    </submittedName>
</protein>
<dbReference type="AlphaFoldDB" id="A0A5S9MXD5"/>
<feature type="domain" description="Flavodoxin-like fold" evidence="2">
    <location>
        <begin position="4"/>
        <end position="172"/>
    </location>
</feature>
<evidence type="ECO:0000313" key="3">
    <source>
        <dbReference type="EMBL" id="CAA0081987.1"/>
    </source>
</evidence>
<proteinExistence type="predicted"/>
<dbReference type="Gene3D" id="3.40.50.360">
    <property type="match status" value="1"/>
</dbReference>
<evidence type="ECO:0000313" key="4">
    <source>
        <dbReference type="Proteomes" id="UP000441399"/>
    </source>
</evidence>
<keyword evidence="4" id="KW-1185">Reference proteome</keyword>
<dbReference type="GO" id="GO:0003955">
    <property type="term" value="F:NAD(P)H dehydrogenase (quinone) activity"/>
    <property type="evidence" value="ECO:0007669"/>
    <property type="project" value="UniProtKB-EC"/>
</dbReference>
<dbReference type="OrthoDB" id="9798454at2"/>
<evidence type="ECO:0000256" key="1">
    <source>
        <dbReference type="ARBA" id="ARBA00023002"/>
    </source>
</evidence>
<gene>
    <name evidence="3" type="primary">kefF</name>
    <name evidence="3" type="ORF">OPDIPICF_00365</name>
</gene>
<name>A0A5S9MXD5_9GAMM</name>
<keyword evidence="1 3" id="KW-0560">Oxidoreductase</keyword>
<dbReference type="InterPro" id="IPR046980">
    <property type="entry name" value="KefG/KefF"/>
</dbReference>
<dbReference type="InterPro" id="IPR029039">
    <property type="entry name" value="Flavoprotein-like_sf"/>
</dbReference>
<dbReference type="EC" id="1.6.5.2" evidence="3"/>
<dbReference type="GO" id="GO:0009055">
    <property type="term" value="F:electron transfer activity"/>
    <property type="evidence" value="ECO:0007669"/>
    <property type="project" value="TreeGrafter"/>
</dbReference>
<dbReference type="SUPFAM" id="SSF52218">
    <property type="entry name" value="Flavoproteins"/>
    <property type="match status" value="1"/>
</dbReference>
<dbReference type="PANTHER" id="PTHR47307">
    <property type="entry name" value="GLUTATHIONE-REGULATED POTASSIUM-EFFLUX SYSTEM ANCILLARY PROTEIN KEFG"/>
    <property type="match status" value="1"/>
</dbReference>
<reference evidence="3 4" key="1">
    <citation type="submission" date="2019-11" db="EMBL/GenBank/DDBJ databases">
        <authorList>
            <person name="Holert J."/>
        </authorList>
    </citation>
    <scope>NUCLEOTIDE SEQUENCE [LARGE SCALE GENOMIC DNA]</scope>
    <source>
        <strain evidence="3">SB11_3</strain>
    </source>
</reference>
<organism evidence="3 4">
    <name type="scientific">BD1-7 clade bacterium</name>
    <dbReference type="NCBI Taxonomy" id="2029982"/>
    <lineage>
        <taxon>Bacteria</taxon>
        <taxon>Pseudomonadati</taxon>
        <taxon>Pseudomonadota</taxon>
        <taxon>Gammaproteobacteria</taxon>
        <taxon>Cellvibrionales</taxon>
        <taxon>Spongiibacteraceae</taxon>
        <taxon>BD1-7 clade</taxon>
    </lineage>
</organism>
<dbReference type="GO" id="GO:0010181">
    <property type="term" value="F:FMN binding"/>
    <property type="evidence" value="ECO:0007669"/>
    <property type="project" value="TreeGrafter"/>
</dbReference>
<dbReference type="Proteomes" id="UP000441399">
    <property type="component" value="Unassembled WGS sequence"/>
</dbReference>
<dbReference type="PANTHER" id="PTHR47307:SF1">
    <property type="entry name" value="GLUTATHIONE-REGULATED POTASSIUM-EFFLUX SYSTEM ANCILLARY PROTEIN KEFG"/>
    <property type="match status" value="1"/>
</dbReference>
<dbReference type="Pfam" id="PF02525">
    <property type="entry name" value="Flavodoxin_2"/>
    <property type="match status" value="1"/>
</dbReference>
<dbReference type="InterPro" id="IPR003680">
    <property type="entry name" value="Flavodoxin_fold"/>
</dbReference>
<evidence type="ECO:0000259" key="2">
    <source>
        <dbReference type="Pfam" id="PF02525"/>
    </source>
</evidence>